<dbReference type="Proteomes" id="UP000195141">
    <property type="component" value="Chromosome"/>
</dbReference>
<dbReference type="EMBL" id="NGMM01000001">
    <property type="protein sequence ID" value="OTP18743.1"/>
    <property type="molecule type" value="Genomic_DNA"/>
</dbReference>
<reference evidence="1" key="1">
    <citation type="submission" date="2017-05" db="EMBL/GenBank/DDBJ databases">
        <title>The Genome Sequence of Enterococcus sp. 9E7_DIV0242.</title>
        <authorList>
            <consortium name="The Broad Institute Genomics Platform"/>
            <consortium name="The Broad Institute Genomic Center for Infectious Diseases"/>
            <person name="Earl A."/>
            <person name="Manson A."/>
            <person name="Schwartman J."/>
            <person name="Gilmore M."/>
            <person name="Abouelleil A."/>
            <person name="Cao P."/>
            <person name="Chapman S."/>
            <person name="Cusick C."/>
            <person name="Shea T."/>
            <person name="Young S."/>
            <person name="Neafsey D."/>
            <person name="Nusbaum C."/>
            <person name="Birren B."/>
        </authorList>
    </citation>
    <scope>NUCLEOTIDE SEQUENCE [LARGE SCALE GENOMIC DNA]</scope>
    <source>
        <strain evidence="1">9E7_DIV0242</strain>
    </source>
</reference>
<name>A0A242KC47_9ENTE</name>
<keyword evidence="3" id="KW-1185">Reference proteome</keyword>
<gene>
    <name evidence="2" type="ORF">A5888_000521</name>
    <name evidence="1" type="ORF">A5888_000557</name>
</gene>
<dbReference type="AlphaFoldDB" id="A0A242KC47"/>
<evidence type="ECO:0000313" key="3">
    <source>
        <dbReference type="Proteomes" id="UP000195141"/>
    </source>
</evidence>
<accession>A0A242KC47</accession>
<sequence length="58" mass="6753">MATSFIRMTDKELTAKVVQRVGTEFYVMQWFLIKGLYPCVSKSQYCRVVGLNYKSFCS</sequence>
<dbReference type="RefSeq" id="WP_339101889.1">
    <property type="nucleotide sequence ID" value="NZ_CP147247.1"/>
</dbReference>
<reference evidence="2" key="3">
    <citation type="submission" date="2024-03" db="EMBL/GenBank/DDBJ databases">
        <title>The Genome Sequence of Enterococcus sp. DIV0242b.</title>
        <authorList>
            <consortium name="The Broad Institute Genomics Platform"/>
            <consortium name="The Broad Institute Microbial Omics Core"/>
            <consortium name="The Broad Institute Genomic Center for Infectious Diseases"/>
            <person name="Earl A."/>
            <person name="Manson A."/>
            <person name="Gilmore M."/>
            <person name="Schwartman J."/>
            <person name="Shea T."/>
            <person name="Abouelleil A."/>
            <person name="Cao P."/>
            <person name="Chapman S."/>
            <person name="Cusick C."/>
            <person name="Young S."/>
            <person name="Neafsey D."/>
            <person name="Nusbaum C."/>
            <person name="Birren B."/>
        </authorList>
    </citation>
    <scope>NUCLEOTIDE SEQUENCE</scope>
    <source>
        <strain evidence="2">9E7_DIV0242</strain>
    </source>
</reference>
<evidence type="ECO:0000313" key="2">
    <source>
        <dbReference type="EMBL" id="WYJ88802.1"/>
    </source>
</evidence>
<protein>
    <submittedName>
        <fullName evidence="1">Uncharacterized protein</fullName>
    </submittedName>
</protein>
<organism evidence="1">
    <name type="scientific">Candidatus Enterococcus clewellii</name>
    <dbReference type="NCBI Taxonomy" id="1834193"/>
    <lineage>
        <taxon>Bacteria</taxon>
        <taxon>Bacillati</taxon>
        <taxon>Bacillota</taxon>
        <taxon>Bacilli</taxon>
        <taxon>Lactobacillales</taxon>
        <taxon>Enterococcaceae</taxon>
        <taxon>Enterococcus</taxon>
    </lineage>
</organism>
<dbReference type="EMBL" id="CP147247">
    <property type="protein sequence ID" value="WYJ88802.1"/>
    <property type="molecule type" value="Genomic_DNA"/>
</dbReference>
<proteinExistence type="predicted"/>
<evidence type="ECO:0000313" key="1">
    <source>
        <dbReference type="EMBL" id="OTP18743.1"/>
    </source>
</evidence>
<reference evidence="2" key="2">
    <citation type="submission" date="2017-05" db="EMBL/GenBank/DDBJ databases">
        <authorList>
            <consortium name="The Broad Institute Genomics Platform"/>
            <consortium name="The Broad Institute Genomic Center for Infectious Diseases"/>
            <person name="Earl A."/>
            <person name="Manson A."/>
            <person name="Schwartman J."/>
            <person name="Gilmore M."/>
            <person name="Abouelleil A."/>
            <person name="Cao P."/>
            <person name="Chapman S."/>
            <person name="Cusick C."/>
            <person name="Shea T."/>
            <person name="Young S."/>
            <person name="Neafsey D."/>
            <person name="Nusbaum C."/>
            <person name="Birren B."/>
        </authorList>
    </citation>
    <scope>NUCLEOTIDE SEQUENCE</scope>
    <source>
        <strain evidence="2">9E7_DIV0242</strain>
    </source>
</reference>